<dbReference type="Gene3D" id="3.40.50.11090">
    <property type="match status" value="1"/>
</dbReference>
<dbReference type="Pfam" id="PF00534">
    <property type="entry name" value="Glycos_transf_1"/>
    <property type="match status" value="1"/>
</dbReference>
<dbReference type="InterPro" id="IPR001296">
    <property type="entry name" value="Glyco_trans_1"/>
</dbReference>
<evidence type="ECO:0000313" key="2">
    <source>
        <dbReference type="EMBL" id="NBA11171.1"/>
    </source>
</evidence>
<dbReference type="Proteomes" id="UP000719917">
    <property type="component" value="Unassembled WGS sequence"/>
</dbReference>
<dbReference type="EMBL" id="JAAAMQ010000004">
    <property type="protein sequence ID" value="NBA11171.1"/>
    <property type="molecule type" value="Genomic_DNA"/>
</dbReference>
<reference evidence="2" key="1">
    <citation type="submission" date="2020-01" db="EMBL/GenBank/DDBJ databases">
        <title>First Reported Case and Whole Genome of Weissella confusa in an Equid.</title>
        <authorList>
            <person name="Little S.V."/>
            <person name="Lawhon S.D."/>
        </authorList>
    </citation>
    <scope>NUCLEOTIDE SEQUENCE</scope>
    <source>
        <strain evidence="2">718955</strain>
    </source>
</reference>
<dbReference type="Gene3D" id="3.40.50.2000">
    <property type="entry name" value="Glycogen Phosphorylase B"/>
    <property type="match status" value="1"/>
</dbReference>
<evidence type="ECO:0000259" key="1">
    <source>
        <dbReference type="Pfam" id="PF00534"/>
    </source>
</evidence>
<dbReference type="PANTHER" id="PTHR12526">
    <property type="entry name" value="GLYCOSYLTRANSFERASE"/>
    <property type="match status" value="1"/>
</dbReference>
<dbReference type="AlphaFoldDB" id="A0AAJ2YY39"/>
<feature type="domain" description="Glycosyl transferase family 1" evidence="1">
    <location>
        <begin position="239"/>
        <end position="333"/>
    </location>
</feature>
<dbReference type="GO" id="GO:0016757">
    <property type="term" value="F:glycosyltransferase activity"/>
    <property type="evidence" value="ECO:0007669"/>
    <property type="project" value="InterPro"/>
</dbReference>
<protein>
    <submittedName>
        <fullName evidence="2">Glycosyltransferase</fullName>
    </submittedName>
</protein>
<comment type="caution">
    <text evidence="2">The sequence shown here is derived from an EMBL/GenBank/DDBJ whole genome shotgun (WGS) entry which is preliminary data.</text>
</comment>
<dbReference type="CDD" id="cd03801">
    <property type="entry name" value="GT4_PimA-like"/>
    <property type="match status" value="1"/>
</dbReference>
<dbReference type="SUPFAM" id="SSF53756">
    <property type="entry name" value="UDP-Glycosyltransferase/glycogen phosphorylase"/>
    <property type="match status" value="1"/>
</dbReference>
<gene>
    <name evidence="2" type="ORF">GTU77_02960</name>
</gene>
<dbReference type="RefSeq" id="WP_161690458.1">
    <property type="nucleotide sequence ID" value="NZ_JAAAMQ010000004.1"/>
</dbReference>
<proteinExistence type="predicted"/>
<evidence type="ECO:0000313" key="3">
    <source>
        <dbReference type="Proteomes" id="UP000719917"/>
    </source>
</evidence>
<name>A0AAJ2YY39_WEICO</name>
<accession>A0AAJ2YY39</accession>
<organism evidence="2 3">
    <name type="scientific">Weissella confusa</name>
    <name type="common">Lactobacillus confusus</name>
    <dbReference type="NCBI Taxonomy" id="1583"/>
    <lineage>
        <taxon>Bacteria</taxon>
        <taxon>Bacillati</taxon>
        <taxon>Bacillota</taxon>
        <taxon>Bacilli</taxon>
        <taxon>Lactobacillales</taxon>
        <taxon>Lactobacillaceae</taxon>
        <taxon>Weissella</taxon>
    </lineage>
</organism>
<sequence>MRINFVLPRSTNTPIGGYKIVLQYADFLTTKYSDDVHVYFVINAKKWSVQGLRAKISGLTWKRRIYRQIDWITVSSNVKMHFDVFPEDIEKFDDAEFGKVIATHWSTAEIVANTKIPSKNKFYFIQHFEVFDPNATRDQVENTWKLGLHNIVIADWLKKIGDHLEVATSYVPNFVDIGESPIRSFESSFRNRVTILWHENPVKQTGLGLELLEKLHDLYPSLKMTVFGAHISGDLPKYVEAFSGLNTKQISEQILSQTLLYIMTSREEGWGLTAMEAMASGAPVISVDNGGINEFAENEKSALIVPNSFESLMLAADRVLGSVELQKRLSMEGNRVVQRFSLSASGSAFREALIGDLDEE</sequence>